<keyword evidence="2 3" id="KW-0378">Hydrolase</keyword>
<dbReference type="GO" id="GO:0000287">
    <property type="term" value="F:magnesium ion binding"/>
    <property type="evidence" value="ECO:0007669"/>
    <property type="project" value="TreeGrafter"/>
</dbReference>
<dbReference type="RefSeq" id="WP_162368965.1">
    <property type="nucleotide sequence ID" value="NZ_JAAEEH010000001.1"/>
</dbReference>
<keyword evidence="4" id="KW-1185">Reference proteome</keyword>
<dbReference type="GO" id="GO:0036424">
    <property type="term" value="F:L-phosphoserine phosphatase activity"/>
    <property type="evidence" value="ECO:0007669"/>
    <property type="project" value="TreeGrafter"/>
</dbReference>
<evidence type="ECO:0000256" key="2">
    <source>
        <dbReference type="ARBA" id="ARBA00022801"/>
    </source>
</evidence>
<dbReference type="Gene3D" id="3.40.50.1000">
    <property type="entry name" value="HAD superfamily/HAD-like"/>
    <property type="match status" value="1"/>
</dbReference>
<proteinExistence type="inferred from homology"/>
<organism evidence="3 4">
    <name type="scientific">Anaerotalea alkaliphila</name>
    <dbReference type="NCBI Taxonomy" id="2662126"/>
    <lineage>
        <taxon>Bacteria</taxon>
        <taxon>Bacillati</taxon>
        <taxon>Bacillota</taxon>
        <taxon>Clostridia</taxon>
        <taxon>Eubacteriales</taxon>
        <taxon>Anaerotalea</taxon>
    </lineage>
</organism>
<name>A0A7X5KKX8_9FIRM</name>
<sequence>MKKSIFISDFDKTMTERDFYWIILDEYAGPGADAFYHRWIAQGKIGHAFLNGVFDMHTFSPKEHEEILGKIKLDPHLPAFFRWLEDKGTDFLILSAGLRYYVEQLQERGRLPKVPVISNPGTFAEGKFRIEPDPNVWFYSDVYGVDKEKVVETYKRSYETVAFAGDSEPDFKAAVAAHVRFAKGSLVDLLREGGYDFHPFETFAEIQEILEEIGFS</sequence>
<dbReference type="GO" id="GO:0005737">
    <property type="term" value="C:cytoplasm"/>
    <property type="evidence" value="ECO:0007669"/>
    <property type="project" value="TreeGrafter"/>
</dbReference>
<evidence type="ECO:0000313" key="4">
    <source>
        <dbReference type="Proteomes" id="UP000461585"/>
    </source>
</evidence>
<dbReference type="InterPro" id="IPR036412">
    <property type="entry name" value="HAD-like_sf"/>
</dbReference>
<comment type="caution">
    <text evidence="3">The sequence shown here is derived from an EMBL/GenBank/DDBJ whole genome shotgun (WGS) entry which is preliminary data.</text>
</comment>
<evidence type="ECO:0000256" key="1">
    <source>
        <dbReference type="ARBA" id="ARBA00009184"/>
    </source>
</evidence>
<gene>
    <name evidence="3" type="ORF">GXN74_00585</name>
</gene>
<dbReference type="Gene3D" id="3.90.1470.20">
    <property type="match status" value="1"/>
</dbReference>
<dbReference type="InterPro" id="IPR006384">
    <property type="entry name" value="HAD_hydro_PyrdxlP_Pase-like"/>
</dbReference>
<dbReference type="Pfam" id="PF12710">
    <property type="entry name" value="HAD"/>
    <property type="match status" value="1"/>
</dbReference>
<comment type="similarity">
    <text evidence="1">Belongs to the HAD-like hydrolase superfamily. SerB family.</text>
</comment>
<dbReference type="PANTHER" id="PTHR43344:SF21">
    <property type="entry name" value="POLYOL PHOSPHATE PHOSPHATASE PYP1"/>
    <property type="match status" value="1"/>
</dbReference>
<dbReference type="NCBIfam" id="TIGR01488">
    <property type="entry name" value="HAD-SF-IB"/>
    <property type="match status" value="1"/>
</dbReference>
<evidence type="ECO:0000313" key="3">
    <source>
        <dbReference type="EMBL" id="NDL66241.1"/>
    </source>
</evidence>
<dbReference type="PANTHER" id="PTHR43344">
    <property type="entry name" value="PHOSPHOSERINE PHOSPHATASE"/>
    <property type="match status" value="1"/>
</dbReference>
<dbReference type="SUPFAM" id="SSF56784">
    <property type="entry name" value="HAD-like"/>
    <property type="match status" value="1"/>
</dbReference>
<accession>A0A7X5KKX8</accession>
<dbReference type="EMBL" id="JAAEEH010000001">
    <property type="protein sequence ID" value="NDL66241.1"/>
    <property type="molecule type" value="Genomic_DNA"/>
</dbReference>
<dbReference type="InterPro" id="IPR050582">
    <property type="entry name" value="HAD-like_SerB"/>
</dbReference>
<protein>
    <submittedName>
        <fullName evidence="3">MtnX-like HAD-IB family phosphatase</fullName>
        <ecNumber evidence="3">3.1.3.-</ecNumber>
    </submittedName>
</protein>
<dbReference type="GO" id="GO:0006564">
    <property type="term" value="P:L-serine biosynthetic process"/>
    <property type="evidence" value="ECO:0007669"/>
    <property type="project" value="TreeGrafter"/>
</dbReference>
<dbReference type="EC" id="3.1.3.-" evidence="3"/>
<dbReference type="AlphaFoldDB" id="A0A7X5KKX8"/>
<dbReference type="NCBIfam" id="TIGR01489">
    <property type="entry name" value="DKMTPPase-SF"/>
    <property type="match status" value="1"/>
</dbReference>
<dbReference type="Proteomes" id="UP000461585">
    <property type="component" value="Unassembled WGS sequence"/>
</dbReference>
<reference evidence="3 4" key="1">
    <citation type="submission" date="2020-01" db="EMBL/GenBank/DDBJ databases">
        <title>Anaeroalcalibacter tamaniensis gen. nov., sp. nov., moderately halophilic strictly anaerobic fermenter bacterium from mud volcano of Taman peninsula.</title>
        <authorList>
            <person name="Frolova A."/>
            <person name="Merkel A.Y."/>
            <person name="Slobodkin A.I."/>
        </authorList>
    </citation>
    <scope>NUCLEOTIDE SEQUENCE [LARGE SCALE GENOMIC DNA]</scope>
    <source>
        <strain evidence="3 4">F-3ap</strain>
    </source>
</reference>
<dbReference type="InterPro" id="IPR023214">
    <property type="entry name" value="HAD_sf"/>
</dbReference>